<name>A0A1G2C1K2_9BACT</name>
<dbReference type="GO" id="GO:0005886">
    <property type="term" value="C:plasma membrane"/>
    <property type="evidence" value="ECO:0007669"/>
    <property type="project" value="UniProtKB-SubCell"/>
</dbReference>
<comment type="function">
    <text evidence="10">Cell wall formation. Catalyzes the transfer of a GlcNAc subunit on undecaprenyl-pyrophosphoryl-MurNAc-pentapeptide (lipid intermediate I) to form undecaprenyl-pyrophosphoryl-MurNAc-(pentapeptide)GlcNAc (lipid intermediate II).</text>
</comment>
<dbReference type="GO" id="GO:0005975">
    <property type="term" value="P:carbohydrate metabolic process"/>
    <property type="evidence" value="ECO:0007669"/>
    <property type="project" value="InterPro"/>
</dbReference>
<dbReference type="SUPFAM" id="SSF53756">
    <property type="entry name" value="UDP-Glycosyltransferase/glycogen phosphorylase"/>
    <property type="match status" value="1"/>
</dbReference>
<dbReference type="PANTHER" id="PTHR21015:SF27">
    <property type="entry name" value="UDP-N-ACETYLGLUCOSAMINE--N-ACETYLMURAMYL-(PENTAPEPTIDE) PYROPHOSPHORYL-UNDECAPRENOL N-ACETYLGLUCOSAMINE TRANSFERASE"/>
    <property type="match status" value="1"/>
</dbReference>
<dbReference type="GO" id="GO:0009252">
    <property type="term" value="P:peptidoglycan biosynthetic process"/>
    <property type="evidence" value="ECO:0007669"/>
    <property type="project" value="UniProtKB-UniRule"/>
</dbReference>
<dbReference type="InterPro" id="IPR007235">
    <property type="entry name" value="Glyco_trans_28_C"/>
</dbReference>
<dbReference type="Pfam" id="PF03033">
    <property type="entry name" value="Glyco_transf_28"/>
    <property type="match status" value="1"/>
</dbReference>
<keyword evidence="4 10" id="KW-0808">Transferase</keyword>
<keyword evidence="2 10" id="KW-0132">Cell division</keyword>
<reference evidence="13 14" key="1">
    <citation type="journal article" date="2016" name="Nat. Commun.">
        <title>Thousands of microbial genomes shed light on interconnected biogeochemical processes in an aquifer system.</title>
        <authorList>
            <person name="Anantharaman K."/>
            <person name="Brown C.T."/>
            <person name="Hug L.A."/>
            <person name="Sharon I."/>
            <person name="Castelle C.J."/>
            <person name="Probst A.J."/>
            <person name="Thomas B.C."/>
            <person name="Singh A."/>
            <person name="Wilkins M.J."/>
            <person name="Karaoz U."/>
            <person name="Brodie E.L."/>
            <person name="Williams K.H."/>
            <person name="Hubbard S.S."/>
            <person name="Banfield J.F."/>
        </authorList>
    </citation>
    <scope>NUCLEOTIDE SEQUENCE [LARGE SCALE GENOMIC DNA]</scope>
</reference>
<dbReference type="GO" id="GO:0071555">
    <property type="term" value="P:cell wall organization"/>
    <property type="evidence" value="ECO:0007669"/>
    <property type="project" value="UniProtKB-KW"/>
</dbReference>
<dbReference type="CDD" id="cd03785">
    <property type="entry name" value="GT28_MurG"/>
    <property type="match status" value="1"/>
</dbReference>
<keyword evidence="1 10" id="KW-1003">Cell membrane</keyword>
<feature type="binding site" evidence="10">
    <location>
        <position position="276"/>
    </location>
    <ligand>
        <name>UDP-N-acetyl-alpha-D-glucosamine</name>
        <dbReference type="ChEBI" id="CHEBI:57705"/>
    </ligand>
</feature>
<feature type="binding site" evidence="10">
    <location>
        <position position="166"/>
    </location>
    <ligand>
        <name>UDP-N-acetyl-alpha-D-glucosamine</name>
        <dbReference type="ChEBI" id="CHEBI:57705"/>
    </ligand>
</feature>
<dbReference type="InterPro" id="IPR004276">
    <property type="entry name" value="GlycoTrans_28_N"/>
</dbReference>
<comment type="pathway">
    <text evidence="10">Cell wall biogenesis; peptidoglycan biosynthesis.</text>
</comment>
<keyword evidence="3 10" id="KW-0328">Glycosyltransferase</keyword>
<keyword evidence="9 10" id="KW-0961">Cell wall biogenesis/degradation</keyword>
<sequence>MSSGKRKILLVGGGTLGSVSPLLAISANYPAEYLFIGTIDGPEKDFVLSQGIANFQAIKSGKLRRYFDVKNFSDIFQTVAGFFQSLKIIWNFKPDIVLTAGSFVAVPVVFAAWLLRKPVIVHQQDIAVGLANKLMAPFAKKITVLFPEQVKDFDSRKTVITGNPVRSVKIDLEKNEPLVLITGGGLGARTMNEFVKQFVPKILAAGFKVYHLLGAKNADQSLSLDGYYSDKFINKNMMDILARADIVISRAGMSSISEAAALKKALVLIPMTGTHQERNAAFLAKKNAALMIRQYNYKIMDRYLDKLLNKEDLRKALGDNLNNLFPQNAVNDYVILINQILNE</sequence>
<evidence type="ECO:0000313" key="14">
    <source>
        <dbReference type="Proteomes" id="UP000177626"/>
    </source>
</evidence>
<evidence type="ECO:0000256" key="3">
    <source>
        <dbReference type="ARBA" id="ARBA00022676"/>
    </source>
</evidence>
<dbReference type="Proteomes" id="UP000177626">
    <property type="component" value="Unassembled WGS sequence"/>
</dbReference>
<protein>
    <recommendedName>
        <fullName evidence="10">UDP-N-acetylglucosamine--N-acetylmuramyl-(pentapeptide) pyrophosphoryl-undecaprenol N-acetylglucosamine transferase</fullName>
        <ecNumber evidence="10">2.4.1.227</ecNumber>
    </recommendedName>
    <alternativeName>
        <fullName evidence="10">Undecaprenyl-PP-MurNAc-pentapeptide-UDPGlcNAc GlcNAc transferase</fullName>
    </alternativeName>
</protein>
<comment type="caution">
    <text evidence="13">The sequence shown here is derived from an EMBL/GenBank/DDBJ whole genome shotgun (WGS) entry which is preliminary data.</text>
</comment>
<feature type="domain" description="Glycosyl transferase family 28 C-terminal" evidence="12">
    <location>
        <begin position="179"/>
        <end position="312"/>
    </location>
</feature>
<dbReference type="GO" id="GO:0008360">
    <property type="term" value="P:regulation of cell shape"/>
    <property type="evidence" value="ECO:0007669"/>
    <property type="project" value="UniProtKB-KW"/>
</dbReference>
<accession>A0A1G2C1K2</accession>
<dbReference type="GO" id="GO:0051301">
    <property type="term" value="P:cell division"/>
    <property type="evidence" value="ECO:0007669"/>
    <property type="project" value="UniProtKB-KW"/>
</dbReference>
<evidence type="ECO:0000256" key="10">
    <source>
        <dbReference type="HAMAP-Rule" id="MF_00033"/>
    </source>
</evidence>
<keyword evidence="5 10" id="KW-0133">Cell shape</keyword>
<evidence type="ECO:0000259" key="11">
    <source>
        <dbReference type="Pfam" id="PF03033"/>
    </source>
</evidence>
<dbReference type="PANTHER" id="PTHR21015">
    <property type="entry name" value="UDP-N-ACETYLGLUCOSAMINE--N-ACETYLMURAMYL-(PENTAPEPTIDE) PYROPHOSPHORYL-UNDECAPRENOL N-ACETYLGLUCOSAMINE TRANSFERASE 1"/>
    <property type="match status" value="1"/>
</dbReference>
<evidence type="ECO:0000256" key="9">
    <source>
        <dbReference type="ARBA" id="ARBA00023316"/>
    </source>
</evidence>
<dbReference type="Gene3D" id="3.40.50.2000">
    <property type="entry name" value="Glycogen Phosphorylase B"/>
    <property type="match status" value="2"/>
</dbReference>
<organism evidence="13 14">
    <name type="scientific">Candidatus Komeilibacteria bacterium RIFOXYC1_FULL_37_11</name>
    <dbReference type="NCBI Taxonomy" id="1798555"/>
    <lineage>
        <taxon>Bacteria</taxon>
        <taxon>Candidatus Komeiliibacteriota</taxon>
    </lineage>
</organism>
<feature type="domain" description="Glycosyltransferase family 28 N-terminal" evidence="11">
    <location>
        <begin position="8"/>
        <end position="143"/>
    </location>
</feature>
<dbReference type="AlphaFoldDB" id="A0A1G2C1K2"/>
<evidence type="ECO:0000259" key="12">
    <source>
        <dbReference type="Pfam" id="PF04101"/>
    </source>
</evidence>
<dbReference type="GO" id="GO:0050511">
    <property type="term" value="F:undecaprenyldiphospho-muramoylpentapeptide beta-N-acetylglucosaminyltransferase activity"/>
    <property type="evidence" value="ECO:0007669"/>
    <property type="project" value="UniProtKB-UniRule"/>
</dbReference>
<gene>
    <name evidence="10" type="primary">murG</name>
    <name evidence="13" type="ORF">A2406_02490</name>
</gene>
<evidence type="ECO:0000313" key="13">
    <source>
        <dbReference type="EMBL" id="OGY94669.1"/>
    </source>
</evidence>
<dbReference type="Pfam" id="PF04101">
    <property type="entry name" value="Glyco_tran_28_C"/>
    <property type="match status" value="1"/>
</dbReference>
<dbReference type="EMBL" id="MHKQ01000005">
    <property type="protein sequence ID" value="OGY94669.1"/>
    <property type="molecule type" value="Genomic_DNA"/>
</dbReference>
<comment type="caution">
    <text evidence="10">Lacks conserved residue(s) required for the propagation of feature annotation.</text>
</comment>
<evidence type="ECO:0000256" key="8">
    <source>
        <dbReference type="ARBA" id="ARBA00023306"/>
    </source>
</evidence>
<evidence type="ECO:0000256" key="5">
    <source>
        <dbReference type="ARBA" id="ARBA00022960"/>
    </source>
</evidence>
<evidence type="ECO:0000256" key="6">
    <source>
        <dbReference type="ARBA" id="ARBA00022984"/>
    </source>
</evidence>
<dbReference type="HAMAP" id="MF_00033">
    <property type="entry name" value="MurG"/>
    <property type="match status" value="1"/>
</dbReference>
<evidence type="ECO:0000256" key="4">
    <source>
        <dbReference type="ARBA" id="ARBA00022679"/>
    </source>
</evidence>
<dbReference type="UniPathway" id="UPA00219"/>
<evidence type="ECO:0000256" key="1">
    <source>
        <dbReference type="ARBA" id="ARBA00022475"/>
    </source>
</evidence>
<comment type="subcellular location">
    <subcellularLocation>
        <location evidence="10">Cell membrane</location>
        <topology evidence="10">Peripheral membrane protein</topology>
        <orientation evidence="10">Cytoplasmic side</orientation>
    </subcellularLocation>
</comment>
<keyword evidence="6 10" id="KW-0573">Peptidoglycan synthesis</keyword>
<evidence type="ECO:0000256" key="2">
    <source>
        <dbReference type="ARBA" id="ARBA00022618"/>
    </source>
</evidence>
<keyword evidence="8 10" id="KW-0131">Cell cycle</keyword>
<proteinExistence type="inferred from homology"/>
<comment type="similarity">
    <text evidence="10">Belongs to the glycosyltransferase 28 family. MurG subfamily.</text>
</comment>
<evidence type="ECO:0000256" key="7">
    <source>
        <dbReference type="ARBA" id="ARBA00023136"/>
    </source>
</evidence>
<keyword evidence="7 10" id="KW-0472">Membrane</keyword>
<dbReference type="GO" id="GO:0051991">
    <property type="term" value="F:UDP-N-acetyl-D-glucosamine:N-acetylmuramoyl-L-alanyl-D-glutamyl-meso-2,6-diaminopimelyl-D-alanyl-D-alanine-diphosphoundecaprenol 4-beta-N-acetylglucosaminlytransferase activity"/>
    <property type="evidence" value="ECO:0007669"/>
    <property type="project" value="RHEA"/>
</dbReference>
<comment type="catalytic activity">
    <reaction evidence="10">
        <text>di-trans,octa-cis-undecaprenyl diphospho-N-acetyl-alpha-D-muramoyl-L-alanyl-D-glutamyl-meso-2,6-diaminopimeloyl-D-alanyl-D-alanine + UDP-N-acetyl-alpha-D-glucosamine = di-trans,octa-cis-undecaprenyl diphospho-[N-acetyl-alpha-D-glucosaminyl-(1-&gt;4)]-N-acetyl-alpha-D-muramoyl-L-alanyl-D-glutamyl-meso-2,6-diaminopimeloyl-D-alanyl-D-alanine + UDP + H(+)</text>
        <dbReference type="Rhea" id="RHEA:31227"/>
        <dbReference type="ChEBI" id="CHEBI:15378"/>
        <dbReference type="ChEBI" id="CHEBI:57705"/>
        <dbReference type="ChEBI" id="CHEBI:58223"/>
        <dbReference type="ChEBI" id="CHEBI:61387"/>
        <dbReference type="ChEBI" id="CHEBI:61388"/>
        <dbReference type="EC" id="2.4.1.227"/>
    </reaction>
</comment>
<dbReference type="EC" id="2.4.1.227" evidence="10"/>
<dbReference type="InterPro" id="IPR006009">
    <property type="entry name" value="GlcNAc_MurG"/>
</dbReference>